<dbReference type="EMBL" id="JAZDWU010000005">
    <property type="protein sequence ID" value="KAL0001838.1"/>
    <property type="molecule type" value="Genomic_DNA"/>
</dbReference>
<evidence type="ECO:0000313" key="3">
    <source>
        <dbReference type="Proteomes" id="UP001459277"/>
    </source>
</evidence>
<dbReference type="Proteomes" id="UP001459277">
    <property type="component" value="Unassembled WGS sequence"/>
</dbReference>
<feature type="region of interest" description="Disordered" evidence="1">
    <location>
        <begin position="71"/>
        <end position="126"/>
    </location>
</feature>
<comment type="caution">
    <text evidence="2">The sequence shown here is derived from an EMBL/GenBank/DDBJ whole genome shotgun (WGS) entry which is preliminary data.</text>
</comment>
<dbReference type="AlphaFoldDB" id="A0AAW2CWJ4"/>
<sequence length="126" mass="14467">MGPKPAPLGSAGPRFLKQALNPNSNSPQILVQPNSKNLFFSNLHSHTQKYVLFKSVVMVWQNNQIPKIYSFQISTATPKKKKKKNPIFQSSNPEITKPTEEISDQTKNKYKEEDKNRNGERRESWP</sequence>
<organism evidence="2 3">
    <name type="scientific">Lithocarpus litseifolius</name>
    <dbReference type="NCBI Taxonomy" id="425828"/>
    <lineage>
        <taxon>Eukaryota</taxon>
        <taxon>Viridiplantae</taxon>
        <taxon>Streptophyta</taxon>
        <taxon>Embryophyta</taxon>
        <taxon>Tracheophyta</taxon>
        <taxon>Spermatophyta</taxon>
        <taxon>Magnoliopsida</taxon>
        <taxon>eudicotyledons</taxon>
        <taxon>Gunneridae</taxon>
        <taxon>Pentapetalae</taxon>
        <taxon>rosids</taxon>
        <taxon>fabids</taxon>
        <taxon>Fagales</taxon>
        <taxon>Fagaceae</taxon>
        <taxon>Lithocarpus</taxon>
    </lineage>
</organism>
<proteinExistence type="predicted"/>
<reference evidence="2 3" key="1">
    <citation type="submission" date="2024-01" db="EMBL/GenBank/DDBJ databases">
        <title>A telomere-to-telomere, gap-free genome of sweet tea (Lithocarpus litseifolius).</title>
        <authorList>
            <person name="Zhou J."/>
        </authorList>
    </citation>
    <scope>NUCLEOTIDE SEQUENCE [LARGE SCALE GENOMIC DNA]</scope>
    <source>
        <strain evidence="2">Zhou-2022a</strain>
        <tissue evidence="2">Leaf</tissue>
    </source>
</reference>
<evidence type="ECO:0000256" key="1">
    <source>
        <dbReference type="SAM" id="MobiDB-lite"/>
    </source>
</evidence>
<accession>A0AAW2CWJ4</accession>
<evidence type="ECO:0000313" key="2">
    <source>
        <dbReference type="EMBL" id="KAL0001838.1"/>
    </source>
</evidence>
<name>A0AAW2CWJ4_9ROSI</name>
<gene>
    <name evidence="2" type="ORF">SO802_015619</name>
</gene>
<feature type="compositionally biased region" description="Basic and acidic residues" evidence="1">
    <location>
        <begin position="97"/>
        <end position="126"/>
    </location>
</feature>
<protein>
    <submittedName>
        <fullName evidence="2">Uncharacterized protein</fullName>
    </submittedName>
</protein>
<keyword evidence="3" id="KW-1185">Reference proteome</keyword>